<dbReference type="Proteomes" id="UP000748332">
    <property type="component" value="Unassembled WGS sequence"/>
</dbReference>
<name>A0A955I6D3_9BACT</name>
<reference evidence="2" key="2">
    <citation type="journal article" date="2021" name="Microbiome">
        <title>Successional dynamics and alternative stable states in a saline activated sludge microbial community over 9 years.</title>
        <authorList>
            <person name="Wang Y."/>
            <person name="Ye J."/>
            <person name="Ju F."/>
            <person name="Liu L."/>
            <person name="Boyd J.A."/>
            <person name="Deng Y."/>
            <person name="Parks D.H."/>
            <person name="Jiang X."/>
            <person name="Yin X."/>
            <person name="Woodcroft B.J."/>
            <person name="Tyson G.W."/>
            <person name="Hugenholtz P."/>
            <person name="Polz M.F."/>
            <person name="Zhang T."/>
        </authorList>
    </citation>
    <scope>NUCLEOTIDE SEQUENCE</scope>
    <source>
        <strain evidence="2">HKST-UBA16</strain>
    </source>
</reference>
<dbReference type="InterPro" id="IPR032350">
    <property type="entry name" value="Nbr1_FW"/>
</dbReference>
<gene>
    <name evidence="2" type="ORF">KC622_03670</name>
</gene>
<dbReference type="InterPro" id="IPR013783">
    <property type="entry name" value="Ig-like_fold"/>
</dbReference>
<dbReference type="EMBL" id="JAGQLM010000168">
    <property type="protein sequence ID" value="MCA9375403.1"/>
    <property type="molecule type" value="Genomic_DNA"/>
</dbReference>
<proteinExistence type="predicted"/>
<dbReference type="Pfam" id="PF16158">
    <property type="entry name" value="N_BRCA1_IG"/>
    <property type="match status" value="1"/>
</dbReference>
<dbReference type="Gene3D" id="2.60.40.10">
    <property type="entry name" value="Immunoglobulins"/>
    <property type="match status" value="1"/>
</dbReference>
<accession>A0A955I6D3</accession>
<protein>
    <recommendedName>
        <fullName evidence="1">Nbr1 FW domain-containing protein</fullName>
    </recommendedName>
</protein>
<feature type="non-terminal residue" evidence="2">
    <location>
        <position position="1"/>
    </location>
</feature>
<evidence type="ECO:0000259" key="1">
    <source>
        <dbReference type="Pfam" id="PF16158"/>
    </source>
</evidence>
<evidence type="ECO:0000313" key="2">
    <source>
        <dbReference type="EMBL" id="MCA9375403.1"/>
    </source>
</evidence>
<dbReference type="AlphaFoldDB" id="A0A955I6D3"/>
<reference evidence="2" key="1">
    <citation type="submission" date="2020-04" db="EMBL/GenBank/DDBJ databases">
        <authorList>
            <person name="Zhang T."/>
        </authorList>
    </citation>
    <scope>NUCLEOTIDE SEQUENCE</scope>
    <source>
        <strain evidence="2">HKST-UBA16</strain>
    </source>
</reference>
<comment type="caution">
    <text evidence="2">The sequence shown here is derived from an EMBL/GenBank/DDBJ whole genome shotgun (WGS) entry which is preliminary data.</text>
</comment>
<sequence length="412" mass="45774">DVYFDGSAKVPSIFSSDYTTASRNFIKDFLNKIDTSNIIYFETAVEPQYMPVHFIDYHPNAISKFNAQYGRDPGGRDDAQWNLFRATELADWIDGDAQAIKSVVPDALISVDYLEDGPDTIPERHGNAARFLEKLDEADIIDVVWHYGYGCPDRCDFVYDRVEQYAADKNWAISEHMTVNGDLVNKDITDLLNHTIEKGNTFGWNFVNAAPSTANSFTVYNDDFSPKGNMGFIDTDFKNIWQLKALGISNSINGFGADFISDTFPQQVSPGEEVTFTVTVKNIGSEDWDGSTYTDSGKGRIVLYNNENDDFGAFDKVPLKHSDRVASNQTVNIPFTITAPTTAGSYQLDLQMAKDKINKFGEIYNISVNVVGDTPTLTVQDIIDAYGSDDVLADVNNDGIVNSIDFAIVAQQ</sequence>
<feature type="domain" description="Nbr1 FW" evidence="1">
    <location>
        <begin position="266"/>
        <end position="370"/>
    </location>
</feature>
<evidence type="ECO:0000313" key="3">
    <source>
        <dbReference type="Proteomes" id="UP000748332"/>
    </source>
</evidence>
<organism evidence="2 3">
    <name type="scientific">Candidatus Dojkabacteria bacterium</name>
    <dbReference type="NCBI Taxonomy" id="2099670"/>
    <lineage>
        <taxon>Bacteria</taxon>
        <taxon>Candidatus Dojkabacteria</taxon>
    </lineage>
</organism>